<keyword evidence="2" id="KW-0472">Membrane</keyword>
<feature type="compositionally biased region" description="Basic and acidic residues" evidence="1">
    <location>
        <begin position="288"/>
        <end position="307"/>
    </location>
</feature>
<dbReference type="SMART" id="SM00974">
    <property type="entry name" value="T5orf172"/>
    <property type="match status" value="1"/>
</dbReference>
<accession>A0A1G7Y6L6</accession>
<dbReference type="Pfam" id="PF10544">
    <property type="entry name" value="T5orf172"/>
    <property type="match status" value="1"/>
</dbReference>
<evidence type="ECO:0000256" key="1">
    <source>
        <dbReference type="SAM" id="MobiDB-lite"/>
    </source>
</evidence>
<feature type="transmembrane region" description="Helical" evidence="2">
    <location>
        <begin position="153"/>
        <end position="172"/>
    </location>
</feature>
<organism evidence="4 5">
    <name type="scientific">Paraburkholderia phenazinium</name>
    <dbReference type="NCBI Taxonomy" id="60549"/>
    <lineage>
        <taxon>Bacteria</taxon>
        <taxon>Pseudomonadati</taxon>
        <taxon>Pseudomonadota</taxon>
        <taxon>Betaproteobacteria</taxon>
        <taxon>Burkholderiales</taxon>
        <taxon>Burkholderiaceae</taxon>
        <taxon>Paraburkholderia</taxon>
    </lineage>
</organism>
<evidence type="ECO:0000313" key="4">
    <source>
        <dbReference type="EMBL" id="SDG91630.1"/>
    </source>
</evidence>
<sequence>MEGYVYVMSNQAMPGLVKVGFTTGTPDERAAQLKSTGVPHRPTVEFYVQVPDARAVEREAHLRLRQHKEAKEWFRCSREVAIAAVKRSAGVVQKNEFSRPAQEKLREAELSAYRDKAEAQRQAKVEEERKAALRVEVENKHYRTIQQLGDAPGYLAFWAGTSAVACVGLAIGTHLSDAGIVLGGIVLAALPAVILKEWADGRKRKAKPYLDAVARRQADLDAIDRTPPPRSTPKPSASAPSSPGGVSAAVAPKAGASVRATAPAAPPARLIHGDYTVDQPTMPIAQDKSPEQRARERAARKANDPSG</sequence>
<evidence type="ECO:0000259" key="3">
    <source>
        <dbReference type="SMART" id="SM00974"/>
    </source>
</evidence>
<dbReference type="RefSeq" id="WP_176860743.1">
    <property type="nucleotide sequence ID" value="NZ_FNCJ01000006.1"/>
</dbReference>
<gene>
    <name evidence="4" type="ORF">SAMN05216466_10642</name>
</gene>
<feature type="transmembrane region" description="Helical" evidence="2">
    <location>
        <begin position="178"/>
        <end position="195"/>
    </location>
</feature>
<dbReference type="Proteomes" id="UP000199706">
    <property type="component" value="Unassembled WGS sequence"/>
</dbReference>
<feature type="region of interest" description="Disordered" evidence="1">
    <location>
        <begin position="217"/>
        <end position="307"/>
    </location>
</feature>
<evidence type="ECO:0000313" key="5">
    <source>
        <dbReference type="Proteomes" id="UP000199706"/>
    </source>
</evidence>
<dbReference type="EMBL" id="FNCJ01000006">
    <property type="protein sequence ID" value="SDG91630.1"/>
    <property type="molecule type" value="Genomic_DNA"/>
</dbReference>
<dbReference type="AlphaFoldDB" id="A0A1G7Y6L6"/>
<name>A0A1G7Y6L6_9BURK</name>
<reference evidence="4 5" key="1">
    <citation type="submission" date="2016-10" db="EMBL/GenBank/DDBJ databases">
        <authorList>
            <person name="de Groot N.N."/>
        </authorList>
    </citation>
    <scope>NUCLEOTIDE SEQUENCE [LARGE SCALE GENOMIC DNA]</scope>
    <source>
        <strain evidence="4 5">LMG 2247</strain>
    </source>
</reference>
<keyword evidence="2" id="KW-0812">Transmembrane</keyword>
<feature type="compositionally biased region" description="Low complexity" evidence="1">
    <location>
        <begin position="233"/>
        <end position="263"/>
    </location>
</feature>
<feature type="domain" description="Bacteriophage T5 Orf172 DNA-binding" evidence="3">
    <location>
        <begin position="11"/>
        <end position="88"/>
    </location>
</feature>
<proteinExistence type="predicted"/>
<protein>
    <submittedName>
        <fullName evidence="4">T5orf172 domain-containing protein</fullName>
    </submittedName>
</protein>
<evidence type="ECO:0000256" key="2">
    <source>
        <dbReference type="SAM" id="Phobius"/>
    </source>
</evidence>
<dbReference type="InterPro" id="IPR018306">
    <property type="entry name" value="Phage_T5_Orf172_DNA-bd"/>
</dbReference>
<keyword evidence="2" id="KW-1133">Transmembrane helix</keyword>